<accession>A0A0A6PX82</accession>
<protein>
    <recommendedName>
        <fullName evidence="8">DUF3953 domain-containing protein</fullName>
    </recommendedName>
</protein>
<evidence type="ECO:0008006" key="8">
    <source>
        <dbReference type="Google" id="ProtNLM"/>
    </source>
</evidence>
<organism evidence="4 5">
    <name type="scientific">Clostridium butyricum</name>
    <dbReference type="NCBI Taxonomy" id="1492"/>
    <lineage>
        <taxon>Bacteria</taxon>
        <taxon>Bacillati</taxon>
        <taxon>Bacillota</taxon>
        <taxon>Clostridia</taxon>
        <taxon>Eubacteriales</taxon>
        <taxon>Clostridiaceae</taxon>
        <taxon>Clostridium</taxon>
    </lineage>
</organism>
<reference evidence="3 7" key="3">
    <citation type="submission" date="2020-01" db="EMBL/GenBank/DDBJ databases">
        <title>Genome sequence of a 1,3-propanediol producer, Clostridium butyricum S3.</title>
        <authorList>
            <person name="Zhou J."/>
        </authorList>
    </citation>
    <scope>NUCLEOTIDE SEQUENCE [LARGE SCALE GENOMIC DNA]</scope>
    <source>
        <strain evidence="3 7">S3</strain>
    </source>
</reference>
<comment type="caution">
    <text evidence="4">The sequence shown here is derived from an EMBL/GenBank/DDBJ whole genome shotgun (WGS) entry which is preliminary data.</text>
</comment>
<feature type="transmembrane region" description="Helical" evidence="1">
    <location>
        <begin position="61"/>
        <end position="82"/>
    </location>
</feature>
<reference evidence="2 6" key="2">
    <citation type="submission" date="2019-07" db="EMBL/GenBank/DDBJ databases">
        <title>Whole genome shotgun sequence of Clostridium butyricum NBRC 3858.</title>
        <authorList>
            <person name="Hosoyama A."/>
            <person name="Uohara A."/>
            <person name="Ohji S."/>
            <person name="Ichikawa N."/>
        </authorList>
    </citation>
    <scope>NUCLEOTIDE SEQUENCE [LARGE SCALE GENOMIC DNA]</scope>
    <source>
        <strain evidence="2 6">NBRC 3858</strain>
    </source>
</reference>
<dbReference type="Proteomes" id="UP000474042">
    <property type="component" value="Unassembled WGS sequence"/>
</dbReference>
<evidence type="ECO:0000313" key="6">
    <source>
        <dbReference type="Proteomes" id="UP000321089"/>
    </source>
</evidence>
<evidence type="ECO:0000313" key="3">
    <source>
        <dbReference type="EMBL" id="NAS18905.1"/>
    </source>
</evidence>
<dbReference type="EMBL" id="LRDH01000056">
    <property type="protein sequence ID" value="PPV16966.1"/>
    <property type="molecule type" value="Genomic_DNA"/>
</dbReference>
<evidence type="ECO:0000313" key="5">
    <source>
        <dbReference type="Proteomes" id="UP000238081"/>
    </source>
</evidence>
<sequence length="83" mass="9339">MIKKTFNYVNMFFAVSLSIFSLNIIASSLNPNKYFPLIFVCLGFSNTLLGINLLNNHKKILSFCSFILAAFMFISVGSKIIFS</sequence>
<evidence type="ECO:0000256" key="1">
    <source>
        <dbReference type="SAM" id="Phobius"/>
    </source>
</evidence>
<dbReference type="EMBL" id="BKBC01000001">
    <property type="protein sequence ID" value="GEQ19704.1"/>
    <property type="molecule type" value="Genomic_DNA"/>
</dbReference>
<evidence type="ECO:0000313" key="7">
    <source>
        <dbReference type="Proteomes" id="UP000474042"/>
    </source>
</evidence>
<evidence type="ECO:0000313" key="2">
    <source>
        <dbReference type="EMBL" id="GEQ19704.1"/>
    </source>
</evidence>
<keyword evidence="1" id="KW-0472">Membrane</keyword>
<dbReference type="RefSeq" id="WP_024039133.1">
    <property type="nucleotide sequence ID" value="NZ_BKBC01000001.1"/>
</dbReference>
<dbReference type="Proteomes" id="UP000238081">
    <property type="component" value="Unassembled WGS sequence"/>
</dbReference>
<keyword evidence="1" id="KW-0812">Transmembrane</keyword>
<name>A0A0A6PX82_CLOBU</name>
<gene>
    <name evidence="4" type="ORF">AWN73_08945</name>
    <name evidence="2" type="ORF">CBU02nite_02100</name>
    <name evidence="3" type="ORF">GND98_013760</name>
</gene>
<keyword evidence="1" id="KW-1133">Transmembrane helix</keyword>
<dbReference type="EMBL" id="WOFV02000048">
    <property type="protein sequence ID" value="NAS18905.1"/>
    <property type="molecule type" value="Genomic_DNA"/>
</dbReference>
<feature type="transmembrane region" description="Helical" evidence="1">
    <location>
        <begin position="34"/>
        <end position="54"/>
    </location>
</feature>
<proteinExistence type="predicted"/>
<feature type="transmembrane region" description="Helical" evidence="1">
    <location>
        <begin position="7"/>
        <end position="28"/>
    </location>
</feature>
<dbReference type="Proteomes" id="UP000321089">
    <property type="component" value="Unassembled WGS sequence"/>
</dbReference>
<evidence type="ECO:0000313" key="4">
    <source>
        <dbReference type="EMBL" id="PPV16966.1"/>
    </source>
</evidence>
<reference evidence="4 5" key="1">
    <citation type="submission" date="2016-01" db="EMBL/GenBank/DDBJ databases">
        <title>Characterization of the Clostridium difficile lineages that are prevalent in Hong Kong and China.</title>
        <authorList>
            <person name="Kwok J.S.-L."/>
            <person name="Lam W.-Y."/>
            <person name="Ip M."/>
            <person name="Chan T.-F."/>
            <person name="Hawkey P.M."/>
            <person name="Tsui S.K.-W."/>
        </authorList>
    </citation>
    <scope>NUCLEOTIDE SEQUENCE [LARGE SCALE GENOMIC DNA]</scope>
    <source>
        <strain evidence="4 5">300064</strain>
    </source>
</reference>
<dbReference type="AlphaFoldDB" id="A0A0A6PX82"/>